<keyword evidence="4" id="KW-0812">Transmembrane</keyword>
<protein>
    <submittedName>
        <fullName evidence="6">Glycosyltransferase family 2 protein</fullName>
    </submittedName>
</protein>
<evidence type="ECO:0000259" key="5">
    <source>
        <dbReference type="Pfam" id="PF00535"/>
    </source>
</evidence>
<keyword evidence="3" id="KW-0808">Transferase</keyword>
<reference evidence="6 7" key="1">
    <citation type="submission" date="2021-06" db="EMBL/GenBank/DDBJ databases">
        <title>FDA dAtabase for Regulatory Grade micrObial Sequences (FDA-ARGOS): Supporting development and validation of Infectious Disease Dx tests.</title>
        <authorList>
            <person name="Sproer C."/>
            <person name="Gronow S."/>
            <person name="Severitt S."/>
            <person name="Schroder I."/>
            <person name="Tallon L."/>
            <person name="Sadzewicz L."/>
            <person name="Zhao X."/>
            <person name="Boylan J."/>
            <person name="Ott S."/>
            <person name="Bowen H."/>
            <person name="Vavikolanu K."/>
            <person name="Mehta A."/>
            <person name="Aluvathingal J."/>
            <person name="Nadendla S."/>
            <person name="Lowell S."/>
            <person name="Myers T."/>
            <person name="Yan Y."/>
        </authorList>
    </citation>
    <scope>NUCLEOTIDE SEQUENCE [LARGE SCALE GENOMIC DNA]</scope>
    <source>
        <strain evidence="6 7">FDAARGOS 1400</strain>
    </source>
</reference>
<comment type="similarity">
    <text evidence="1">Belongs to the glycosyltransferase 2 family.</text>
</comment>
<accession>A0ABX8KZB7</accession>
<dbReference type="RefSeq" id="WP_216984329.1">
    <property type="nucleotide sequence ID" value="NZ_CP077365.1"/>
</dbReference>
<evidence type="ECO:0000313" key="7">
    <source>
        <dbReference type="Proteomes" id="UP000683517"/>
    </source>
</evidence>
<name>A0ABX8KZB7_9GAMM</name>
<dbReference type="Proteomes" id="UP000683517">
    <property type="component" value="Chromosome"/>
</dbReference>
<dbReference type="NCBIfam" id="TIGR01556">
    <property type="entry name" value="rhamnosyltran"/>
    <property type="match status" value="1"/>
</dbReference>
<feature type="transmembrane region" description="Helical" evidence="4">
    <location>
        <begin position="250"/>
        <end position="269"/>
    </location>
</feature>
<dbReference type="PANTHER" id="PTHR43179:SF12">
    <property type="entry name" value="GALACTOFURANOSYLTRANSFERASE GLFT2"/>
    <property type="match status" value="1"/>
</dbReference>
<evidence type="ECO:0000256" key="1">
    <source>
        <dbReference type="ARBA" id="ARBA00006739"/>
    </source>
</evidence>
<dbReference type="InterPro" id="IPR001173">
    <property type="entry name" value="Glyco_trans_2-like"/>
</dbReference>
<keyword evidence="7" id="KW-1185">Reference proteome</keyword>
<keyword evidence="4" id="KW-0472">Membrane</keyword>
<proteinExistence type="inferred from homology"/>
<dbReference type="InterPro" id="IPR006446">
    <property type="entry name" value="RhaTrfase"/>
</dbReference>
<dbReference type="PANTHER" id="PTHR43179">
    <property type="entry name" value="RHAMNOSYLTRANSFERASE WBBL"/>
    <property type="match status" value="1"/>
</dbReference>
<evidence type="ECO:0000256" key="2">
    <source>
        <dbReference type="ARBA" id="ARBA00022676"/>
    </source>
</evidence>
<organism evidence="6 7">
    <name type="scientific">Acinetobacter seifertii</name>
    <dbReference type="NCBI Taxonomy" id="1530123"/>
    <lineage>
        <taxon>Bacteria</taxon>
        <taxon>Pseudomonadati</taxon>
        <taxon>Pseudomonadota</taxon>
        <taxon>Gammaproteobacteria</taxon>
        <taxon>Moraxellales</taxon>
        <taxon>Moraxellaceae</taxon>
        <taxon>Acinetobacter</taxon>
        <taxon>Acinetobacter calcoaceticus/baumannii complex</taxon>
    </lineage>
</organism>
<evidence type="ECO:0000313" key="6">
    <source>
        <dbReference type="EMBL" id="QXB44910.1"/>
    </source>
</evidence>
<sequence>MIIFSVIVTFNPSENIFLLVRKLVEQNVLPIIVDNGSKDFNFSDLIDNPNIYFIGLDSNLGIASAQNIGIKKALELGAEYILFFDQDSVIYDGFVRDIVDDYQLILRRNSKIGAVGPRFIDGKNNFYYKAISVSKYGLRVKYNVSEITKPFNSILLISSGSLISVNTLKKVGLMKDKYFIDYVDTEWCMRAEALGYKNYMSSKAIMRHTIGDNIRQTKYFTMPIHSSFRRYYIIRNSFYMLKEPHIPNIFVLHQLVINVIHQFLIIYMVKGRRLEYMKSFINGFKDGLKNFFK</sequence>
<evidence type="ECO:0000256" key="3">
    <source>
        <dbReference type="ARBA" id="ARBA00022679"/>
    </source>
</evidence>
<dbReference type="EMBL" id="CP077365">
    <property type="protein sequence ID" value="QXB44910.1"/>
    <property type="molecule type" value="Genomic_DNA"/>
</dbReference>
<dbReference type="CDD" id="cd02526">
    <property type="entry name" value="GT2_RfbF_like"/>
    <property type="match status" value="1"/>
</dbReference>
<evidence type="ECO:0000256" key="4">
    <source>
        <dbReference type="SAM" id="Phobius"/>
    </source>
</evidence>
<keyword evidence="2" id="KW-0328">Glycosyltransferase</keyword>
<dbReference type="Pfam" id="PF00535">
    <property type="entry name" value="Glycos_transf_2"/>
    <property type="match status" value="1"/>
</dbReference>
<keyword evidence="4" id="KW-1133">Transmembrane helix</keyword>
<gene>
    <name evidence="6" type="ORF">I6L30_10560</name>
</gene>
<feature type="domain" description="Glycosyltransferase 2-like" evidence="5">
    <location>
        <begin position="6"/>
        <end position="132"/>
    </location>
</feature>